<dbReference type="InterPro" id="IPR034904">
    <property type="entry name" value="FSCA_dom_sf"/>
</dbReference>
<dbReference type="OrthoDB" id="9805360at2"/>
<dbReference type="InterPro" id="IPR052339">
    <property type="entry name" value="Fe-S_Maturation_MIP18"/>
</dbReference>
<accession>A0A1R0IJH6</accession>
<gene>
    <name evidence="2" type="ORF">C7B47_10640</name>
</gene>
<dbReference type="Proteomes" id="UP000242705">
    <property type="component" value="Unassembled WGS sequence"/>
</dbReference>
<dbReference type="PANTHER" id="PTHR42831">
    <property type="entry name" value="FE-S PROTEIN MATURATION AUXILIARY FACTOR YITW"/>
    <property type="match status" value="1"/>
</dbReference>
<dbReference type="InterPro" id="IPR002744">
    <property type="entry name" value="MIP18-like"/>
</dbReference>
<name>A0A1R0IJH6_SULTH</name>
<organism evidence="2 3">
    <name type="scientific">Sulfobacillus thermosulfidooxidans</name>
    <dbReference type="NCBI Taxonomy" id="28034"/>
    <lineage>
        <taxon>Bacteria</taxon>
        <taxon>Bacillati</taxon>
        <taxon>Bacillota</taxon>
        <taxon>Clostridia</taxon>
        <taxon>Eubacteriales</taxon>
        <taxon>Clostridiales Family XVII. Incertae Sedis</taxon>
        <taxon>Sulfobacillus</taxon>
    </lineage>
</organism>
<dbReference type="RefSeq" id="WP_020376087.1">
    <property type="nucleotide sequence ID" value="NZ_LGRO01000001.1"/>
</dbReference>
<evidence type="ECO:0000259" key="1">
    <source>
        <dbReference type="Pfam" id="PF01883"/>
    </source>
</evidence>
<feature type="domain" description="MIP18 family-like" evidence="1">
    <location>
        <begin position="7"/>
        <end position="79"/>
    </location>
</feature>
<reference evidence="2 3" key="1">
    <citation type="journal article" date="2014" name="BMC Genomics">
        <title>Comparison of environmental and isolate Sulfobacillus genomes reveals diverse carbon, sulfur, nitrogen, and hydrogen metabolisms.</title>
        <authorList>
            <person name="Justice N.B."/>
            <person name="Norman A."/>
            <person name="Brown C.T."/>
            <person name="Singh A."/>
            <person name="Thomas B.C."/>
            <person name="Banfield J.F."/>
        </authorList>
    </citation>
    <scope>NUCLEOTIDE SEQUENCE [LARGE SCALE GENOMIC DNA]</scope>
    <source>
        <strain evidence="2">AMDSBA5</strain>
    </source>
</reference>
<dbReference type="Pfam" id="PF01883">
    <property type="entry name" value="FeS_assembly_P"/>
    <property type="match status" value="1"/>
</dbReference>
<comment type="caution">
    <text evidence="2">The sequence shown here is derived from an EMBL/GenBank/DDBJ whole genome shotgun (WGS) entry which is preliminary data.</text>
</comment>
<protein>
    <submittedName>
        <fullName evidence="2">Metal-sulfur cluster assembly factor</fullName>
    </submittedName>
</protein>
<sequence>MATTVTKDQVLEVLKEVTDPEIGVNVVDLGLVYNVEVHDDGVVQVEMTLTAPGCPLHDTITRTAEMAIETIDGVKEAHVDIVWNPPWTPDMLTDEGRRLLGF</sequence>
<dbReference type="SUPFAM" id="SSF117916">
    <property type="entry name" value="Fe-S cluster assembly (FSCA) domain-like"/>
    <property type="match status" value="1"/>
</dbReference>
<evidence type="ECO:0000313" key="2">
    <source>
        <dbReference type="EMBL" id="PSR26484.1"/>
    </source>
</evidence>
<evidence type="ECO:0000313" key="3">
    <source>
        <dbReference type="Proteomes" id="UP000242705"/>
    </source>
</evidence>
<proteinExistence type="predicted"/>
<dbReference type="Gene3D" id="3.30.300.130">
    <property type="entry name" value="Fe-S cluster assembly (FSCA)"/>
    <property type="match status" value="1"/>
</dbReference>
<dbReference type="AlphaFoldDB" id="A0A1R0IJH6"/>
<dbReference type="PANTHER" id="PTHR42831:SF1">
    <property type="entry name" value="FE-S PROTEIN MATURATION AUXILIARY FACTOR YITW"/>
    <property type="match status" value="1"/>
</dbReference>
<dbReference type="EMBL" id="PXYX01000022">
    <property type="protein sequence ID" value="PSR26484.1"/>
    <property type="molecule type" value="Genomic_DNA"/>
</dbReference>